<keyword evidence="3" id="KW-0067">ATP-binding</keyword>
<evidence type="ECO:0000313" key="4">
    <source>
        <dbReference type="Proteomes" id="UP000182680"/>
    </source>
</evidence>
<keyword evidence="3" id="KW-0547">Nucleotide-binding</keyword>
<dbReference type="InterPro" id="IPR027417">
    <property type="entry name" value="P-loop_NTPase"/>
</dbReference>
<dbReference type="PANTHER" id="PTHR10799">
    <property type="entry name" value="SNF2/RAD54 HELICASE FAMILY"/>
    <property type="match status" value="1"/>
</dbReference>
<dbReference type="GO" id="GO:0004386">
    <property type="term" value="F:helicase activity"/>
    <property type="evidence" value="ECO:0007669"/>
    <property type="project" value="UniProtKB-KW"/>
</dbReference>
<keyword evidence="3" id="KW-0347">Helicase</keyword>
<feature type="domain" description="Helicase C-terminal" evidence="2">
    <location>
        <begin position="1"/>
        <end position="123"/>
    </location>
</feature>
<dbReference type="Pfam" id="PF00271">
    <property type="entry name" value="Helicase_C"/>
    <property type="match status" value="1"/>
</dbReference>
<dbReference type="CDD" id="cd18793">
    <property type="entry name" value="SF2_C_SNF"/>
    <property type="match status" value="1"/>
</dbReference>
<organism evidence="3 4">
    <name type="scientific">Desulfovibrio desulfuricans</name>
    <dbReference type="NCBI Taxonomy" id="876"/>
    <lineage>
        <taxon>Bacteria</taxon>
        <taxon>Pseudomonadati</taxon>
        <taxon>Thermodesulfobacteriota</taxon>
        <taxon>Desulfovibrionia</taxon>
        <taxon>Desulfovibrionales</taxon>
        <taxon>Desulfovibrionaceae</taxon>
        <taxon>Desulfovibrio</taxon>
    </lineage>
</organism>
<dbReference type="RefSeq" id="WP_072312584.1">
    <property type="nucleotide sequence ID" value="NZ_FPIW01000101.1"/>
</dbReference>
<name>A0AA94HVE0_DESDE</name>
<dbReference type="AlphaFoldDB" id="A0AA94HVE0"/>
<proteinExistence type="predicted"/>
<gene>
    <name evidence="3" type="ORF">SAMN02910291_02864</name>
</gene>
<dbReference type="GO" id="GO:0016787">
    <property type="term" value="F:hydrolase activity"/>
    <property type="evidence" value="ECO:0007669"/>
    <property type="project" value="UniProtKB-KW"/>
</dbReference>
<protein>
    <submittedName>
        <fullName evidence="3">Helicase conserved C-terminal domain-containing protein</fullName>
    </submittedName>
</protein>
<reference evidence="4" key="1">
    <citation type="submission" date="2016-11" db="EMBL/GenBank/DDBJ databases">
        <authorList>
            <person name="Jaros S."/>
            <person name="Januszkiewicz K."/>
            <person name="Wedrychowicz H."/>
        </authorList>
    </citation>
    <scope>NUCLEOTIDE SEQUENCE [LARGE SCALE GENOMIC DNA]</scope>
    <source>
        <strain evidence="4">DSM 7057</strain>
    </source>
</reference>
<sequence>MLSSDGTWQVISREETKKRFRERRAEIMLCTDAAAEGLNFQFCWALINYDMPWNPMRVEQRIGRIDRLGQEFENIRIINLHYADTVETDVYCALRERINFFTNFVGKLQPILARLPKTLADVTLIGKEERQREEANLLSHLAQEVQDLEASGFDLDDTTQEELAEPVRPQALYDLGYLRRILCDHTLLPPGLQASPISAKDFSYIAPGMEVPVRVTTDADFYDAHPESVELWSPGSPAFPNVLYGDR</sequence>
<dbReference type="InterPro" id="IPR001650">
    <property type="entry name" value="Helicase_C-like"/>
</dbReference>
<evidence type="ECO:0000259" key="2">
    <source>
        <dbReference type="PROSITE" id="PS51194"/>
    </source>
</evidence>
<dbReference type="SUPFAM" id="SSF52540">
    <property type="entry name" value="P-loop containing nucleoside triphosphate hydrolases"/>
    <property type="match status" value="1"/>
</dbReference>
<dbReference type="InterPro" id="IPR049730">
    <property type="entry name" value="SNF2/RAD54-like_C"/>
</dbReference>
<dbReference type="EMBL" id="FPIW01000101">
    <property type="protein sequence ID" value="SFW74314.1"/>
    <property type="molecule type" value="Genomic_DNA"/>
</dbReference>
<comment type="caution">
    <text evidence="3">The sequence shown here is derived from an EMBL/GenBank/DDBJ whole genome shotgun (WGS) entry which is preliminary data.</text>
</comment>
<evidence type="ECO:0000256" key="1">
    <source>
        <dbReference type="ARBA" id="ARBA00022801"/>
    </source>
</evidence>
<dbReference type="SMART" id="SM00490">
    <property type="entry name" value="HELICc"/>
    <property type="match status" value="1"/>
</dbReference>
<dbReference type="Gene3D" id="3.40.50.300">
    <property type="entry name" value="P-loop containing nucleotide triphosphate hydrolases"/>
    <property type="match status" value="1"/>
</dbReference>
<accession>A0AA94HVE0</accession>
<keyword evidence="1" id="KW-0378">Hydrolase</keyword>
<evidence type="ECO:0000313" key="3">
    <source>
        <dbReference type="EMBL" id="SFW74314.1"/>
    </source>
</evidence>
<dbReference type="Proteomes" id="UP000182680">
    <property type="component" value="Unassembled WGS sequence"/>
</dbReference>
<dbReference type="PROSITE" id="PS51194">
    <property type="entry name" value="HELICASE_CTER"/>
    <property type="match status" value="1"/>
</dbReference>